<comment type="caution">
    <text evidence="1">The sequence shown here is derived from an EMBL/GenBank/DDBJ whole genome shotgun (WGS) entry which is preliminary data.</text>
</comment>
<sequence>MATFPSVFQEIHLTVRNRTALQCDVDAVVGILSRTEAARYVRSLSLKGCLPMESKGTGERLSGHEDQTEEAFKLTGLDEVLGDEEPLLYGWHCDHGPVEVSPEEDIAWAPVVNLVKALPYLTRLVLHHLTFRLRSLRWETPDSHEMALATSPCLYRAKVRCAWRDSNAEDDFNQEAMLQLVAGLAPNLKELLVAEVIPTLSSRGRRIPRGPWRGLPGFGPGSATGSLSSLSLIGSVDFSPDLLQTWNKHTDFSSLRHMTLGGGWDCRWGLNDEAMIWLIEHCSFPRLRTLRIRIERDDDQVERPDYVKHTITFFRAFEPLEELSVSGSLEPEILRDGILSKHGFALKKLSLCPSENPHAQVRQHIPMIFTKEHIMHIQAQCPLLQDLAVPVKRTKSDGIEAEMYKAFGKIERLQSLYLTLDCSDWRVTRDSTLTDDPSFDEDDRRLFAASHWKRGYLREAFMNCAVDESLARSIWDTICRVKEGKQLESLKLFTTGGGDFGNTSSHSDMPDFIRHLSRSWSIKRSVRDDETKITISTLDEERHQTSPPVEEIRSFWIVQPCTSFAVLGPPRRTVKIGVKIGPVSLCKANPYTCIDGAGWGHFVVSSGTVGVASGFGQAL</sequence>
<dbReference type="AlphaFoldDB" id="A0A423VJM4"/>
<dbReference type="InterPro" id="IPR032675">
    <property type="entry name" value="LRR_dom_sf"/>
</dbReference>
<accession>A0A423VJM4</accession>
<dbReference type="STRING" id="252740.A0A423VJM4"/>
<dbReference type="EMBL" id="LJZO01000045">
    <property type="protein sequence ID" value="ROV91181.1"/>
    <property type="molecule type" value="Genomic_DNA"/>
</dbReference>
<organism evidence="1 2">
    <name type="scientific">Cytospora chrysosperma</name>
    <name type="common">Cytospora canker fungus</name>
    <name type="synonym">Sphaeria chrysosperma</name>
    <dbReference type="NCBI Taxonomy" id="252740"/>
    <lineage>
        <taxon>Eukaryota</taxon>
        <taxon>Fungi</taxon>
        <taxon>Dikarya</taxon>
        <taxon>Ascomycota</taxon>
        <taxon>Pezizomycotina</taxon>
        <taxon>Sordariomycetes</taxon>
        <taxon>Sordariomycetidae</taxon>
        <taxon>Diaporthales</taxon>
        <taxon>Cytosporaceae</taxon>
        <taxon>Cytospora</taxon>
    </lineage>
</organism>
<evidence type="ECO:0000313" key="1">
    <source>
        <dbReference type="EMBL" id="ROV91181.1"/>
    </source>
</evidence>
<dbReference type="Gene3D" id="3.80.10.10">
    <property type="entry name" value="Ribonuclease Inhibitor"/>
    <property type="match status" value="1"/>
</dbReference>
<gene>
    <name evidence="1" type="ORF">VSDG_07872</name>
</gene>
<keyword evidence="2" id="KW-1185">Reference proteome</keyword>
<evidence type="ECO:0000313" key="2">
    <source>
        <dbReference type="Proteomes" id="UP000284375"/>
    </source>
</evidence>
<proteinExistence type="predicted"/>
<dbReference type="OrthoDB" id="3945550at2759"/>
<dbReference type="Proteomes" id="UP000284375">
    <property type="component" value="Unassembled WGS sequence"/>
</dbReference>
<reference evidence="1 2" key="1">
    <citation type="submission" date="2015-09" db="EMBL/GenBank/DDBJ databases">
        <title>Host preference determinants of Valsa canker pathogens revealed by comparative genomics.</title>
        <authorList>
            <person name="Yin Z."/>
            <person name="Huang L."/>
        </authorList>
    </citation>
    <scope>NUCLEOTIDE SEQUENCE [LARGE SCALE GENOMIC DNA]</scope>
    <source>
        <strain evidence="1 2">YSFL</strain>
    </source>
</reference>
<name>A0A423VJM4_CYTCH</name>
<protein>
    <submittedName>
        <fullName evidence="1">Uncharacterized protein</fullName>
    </submittedName>
</protein>